<evidence type="ECO:0000313" key="3">
    <source>
        <dbReference type="Proteomes" id="UP000610746"/>
    </source>
</evidence>
<keyword evidence="1" id="KW-0732">Signal</keyword>
<evidence type="ECO:0000313" key="2">
    <source>
        <dbReference type="EMBL" id="NRS91888.1"/>
    </source>
</evidence>
<feature type="chain" id="PRO_5035190611" description="Lipoprotein" evidence="1">
    <location>
        <begin position="23"/>
        <end position="153"/>
    </location>
</feature>
<accession>A0A8J8G5K8</accession>
<proteinExistence type="predicted"/>
<dbReference type="Proteomes" id="UP000610746">
    <property type="component" value="Unassembled WGS sequence"/>
</dbReference>
<organism evidence="2 3">
    <name type="scientific">Frigoriflavimonas asaccharolytica</name>
    <dbReference type="NCBI Taxonomy" id="2735899"/>
    <lineage>
        <taxon>Bacteria</taxon>
        <taxon>Pseudomonadati</taxon>
        <taxon>Bacteroidota</taxon>
        <taxon>Flavobacteriia</taxon>
        <taxon>Flavobacteriales</taxon>
        <taxon>Weeksellaceae</taxon>
        <taxon>Frigoriflavimonas</taxon>
    </lineage>
</organism>
<dbReference type="EMBL" id="JABSNO010000005">
    <property type="protein sequence ID" value="NRS91888.1"/>
    <property type="molecule type" value="Genomic_DNA"/>
</dbReference>
<sequence length="153" mass="17606">MKKVFVLSIFCILISCSKISPAKFWQDFHSDLIITENSDQGPFGGTAEIIWDNNLQNIDKSDFLKFAFENGWNLKDSLKVKNGILNENSSDFSFQLINQNNLINSDFKDATIYIFQTDLLKLKADTEISTENNAFLFINKENSKLKMFNIWGE</sequence>
<dbReference type="AlphaFoldDB" id="A0A8J8G5K8"/>
<gene>
    <name evidence="2" type="ORF">HNQ03_000955</name>
</gene>
<keyword evidence="3" id="KW-1185">Reference proteome</keyword>
<comment type="caution">
    <text evidence="2">The sequence shown here is derived from an EMBL/GenBank/DDBJ whole genome shotgun (WGS) entry which is preliminary data.</text>
</comment>
<evidence type="ECO:0000256" key="1">
    <source>
        <dbReference type="SAM" id="SignalP"/>
    </source>
</evidence>
<evidence type="ECO:0008006" key="4">
    <source>
        <dbReference type="Google" id="ProtNLM"/>
    </source>
</evidence>
<protein>
    <recommendedName>
        <fullName evidence="4">Lipoprotein</fullName>
    </recommendedName>
</protein>
<feature type="signal peptide" evidence="1">
    <location>
        <begin position="1"/>
        <end position="22"/>
    </location>
</feature>
<dbReference type="PROSITE" id="PS51257">
    <property type="entry name" value="PROKAR_LIPOPROTEIN"/>
    <property type="match status" value="1"/>
</dbReference>
<dbReference type="RefSeq" id="WP_173778506.1">
    <property type="nucleotide sequence ID" value="NZ_JABSNO010000005.1"/>
</dbReference>
<reference evidence="2" key="1">
    <citation type="submission" date="2020-05" db="EMBL/GenBank/DDBJ databases">
        <title>Genomic Encyclopedia of Type Strains, Phase IV (KMG-V): Genome sequencing to study the core and pangenomes of soil and plant-associated prokaryotes.</title>
        <authorList>
            <person name="Whitman W."/>
        </authorList>
    </citation>
    <scope>NUCLEOTIDE SEQUENCE</scope>
    <source>
        <strain evidence="2">16F</strain>
    </source>
</reference>
<name>A0A8J8G5K8_9FLAO</name>